<evidence type="ECO:0008006" key="3">
    <source>
        <dbReference type="Google" id="ProtNLM"/>
    </source>
</evidence>
<dbReference type="EMBL" id="CP012898">
    <property type="protein sequence ID" value="ALJ03808.1"/>
    <property type="molecule type" value="Genomic_DNA"/>
</dbReference>
<sequence>MKLIKFISFLIIIGNLTLTSCEREALPVYPGTIIEIDTVFVKGANLTYPTFSGSDTSADRFYAFSGTSSTDLSSMSGEDWTYELWIKVDTDALIGDANEPSGQTAGGACISERGRIFELYLIEDSNADYAIKYNRLDNDNLPVGTMDSSDSSINLEFDEWAHVAISRSSADGIAKFYINGTLIDSSSDALWIHPVNDTWLDFNYMYRGGNMNFFKGSFDDIRVSYIDRYPSEFEPNHFERHEVDNNTLLQMDLDNNLTPFDPVSDYDKVEIKGIYTYFIQVVNTVFWTSKDYVLPTE</sequence>
<protein>
    <recommendedName>
        <fullName evidence="3">LamG-like jellyroll fold domain-containing protein</fullName>
    </recommendedName>
</protein>
<dbReference type="GO" id="GO:0004553">
    <property type="term" value="F:hydrolase activity, hydrolyzing O-glycosyl compounds"/>
    <property type="evidence" value="ECO:0007669"/>
    <property type="project" value="UniProtKB-ARBA"/>
</dbReference>
<dbReference type="KEGG" id="ahz:APS56_00970"/>
<evidence type="ECO:0000313" key="1">
    <source>
        <dbReference type="EMBL" id="ALJ03808.1"/>
    </source>
</evidence>
<dbReference type="OrthoDB" id="9801383at2"/>
<dbReference type="SUPFAM" id="SSF49899">
    <property type="entry name" value="Concanavalin A-like lectins/glucanases"/>
    <property type="match status" value="1"/>
</dbReference>
<dbReference type="GO" id="GO:0005975">
    <property type="term" value="P:carbohydrate metabolic process"/>
    <property type="evidence" value="ECO:0007669"/>
    <property type="project" value="UniProtKB-ARBA"/>
</dbReference>
<dbReference type="Gene3D" id="2.60.120.200">
    <property type="match status" value="1"/>
</dbReference>
<dbReference type="STRING" id="1736674.APS56_00970"/>
<dbReference type="Pfam" id="PF13385">
    <property type="entry name" value="Laminin_G_3"/>
    <property type="match status" value="1"/>
</dbReference>
<organism evidence="1 2">
    <name type="scientific">Pseudalgibacter alginicilyticus</name>
    <dbReference type="NCBI Taxonomy" id="1736674"/>
    <lineage>
        <taxon>Bacteria</taxon>
        <taxon>Pseudomonadati</taxon>
        <taxon>Bacteroidota</taxon>
        <taxon>Flavobacteriia</taxon>
        <taxon>Flavobacteriales</taxon>
        <taxon>Flavobacteriaceae</taxon>
        <taxon>Pseudalgibacter</taxon>
    </lineage>
</organism>
<gene>
    <name evidence="1" type="ORF">APS56_00970</name>
</gene>
<name>A0A0P0D210_9FLAO</name>
<accession>A0A0P0D210</accession>
<dbReference type="Proteomes" id="UP000057981">
    <property type="component" value="Chromosome"/>
</dbReference>
<evidence type="ECO:0000313" key="2">
    <source>
        <dbReference type="Proteomes" id="UP000057981"/>
    </source>
</evidence>
<keyword evidence="2" id="KW-1185">Reference proteome</keyword>
<dbReference type="AlphaFoldDB" id="A0A0P0D210"/>
<reference evidence="1 2" key="1">
    <citation type="submission" date="2015-10" db="EMBL/GenBank/DDBJ databases">
        <authorList>
            <person name="Gilbert D.G."/>
        </authorList>
    </citation>
    <scope>NUCLEOTIDE SEQUENCE [LARGE SCALE GENOMIC DNA]</scope>
    <source>
        <strain evidence="2">HZ-22</strain>
    </source>
</reference>
<dbReference type="InterPro" id="IPR013320">
    <property type="entry name" value="ConA-like_dom_sf"/>
</dbReference>
<dbReference type="RefSeq" id="WP_054723930.1">
    <property type="nucleotide sequence ID" value="NZ_CP012898.1"/>
</dbReference>
<proteinExistence type="predicted"/>
<dbReference type="PROSITE" id="PS51257">
    <property type="entry name" value="PROKAR_LIPOPROTEIN"/>
    <property type="match status" value="1"/>
</dbReference>